<organism evidence="1">
    <name type="scientific">marine sediment metagenome</name>
    <dbReference type="NCBI Taxonomy" id="412755"/>
    <lineage>
        <taxon>unclassified sequences</taxon>
        <taxon>metagenomes</taxon>
        <taxon>ecological metagenomes</taxon>
    </lineage>
</organism>
<dbReference type="AlphaFoldDB" id="X1RVW5"/>
<gene>
    <name evidence="1" type="ORF">S12H4_23539</name>
</gene>
<reference evidence="1" key="1">
    <citation type="journal article" date="2014" name="Front. Microbiol.">
        <title>High frequency of phylogenetically diverse reductive dehalogenase-homologous genes in deep subseafloor sedimentary metagenomes.</title>
        <authorList>
            <person name="Kawai M."/>
            <person name="Futagami T."/>
            <person name="Toyoda A."/>
            <person name="Takaki Y."/>
            <person name="Nishi S."/>
            <person name="Hori S."/>
            <person name="Arai W."/>
            <person name="Tsubouchi T."/>
            <person name="Morono Y."/>
            <person name="Uchiyama I."/>
            <person name="Ito T."/>
            <person name="Fujiyama A."/>
            <person name="Inagaki F."/>
            <person name="Takami H."/>
        </authorList>
    </citation>
    <scope>NUCLEOTIDE SEQUENCE</scope>
    <source>
        <strain evidence="1">Expedition CK06-06</strain>
    </source>
</reference>
<evidence type="ECO:0000313" key="1">
    <source>
        <dbReference type="EMBL" id="GAI84907.1"/>
    </source>
</evidence>
<accession>X1RVW5</accession>
<proteinExistence type="predicted"/>
<comment type="caution">
    <text evidence="1">The sequence shown here is derived from an EMBL/GenBank/DDBJ whole genome shotgun (WGS) entry which is preliminary data.</text>
</comment>
<sequence length="74" mass="8296">KVLDEETDAKPIDIVEALADINADYGDIVEILSLEMDRDYHNIACVLEEYMGTDYTSIAKVLFKTSLGVNLDTR</sequence>
<feature type="non-terminal residue" evidence="1">
    <location>
        <position position="1"/>
    </location>
</feature>
<name>X1RVW5_9ZZZZ</name>
<protein>
    <submittedName>
        <fullName evidence="1">Uncharacterized protein</fullName>
    </submittedName>
</protein>
<dbReference type="EMBL" id="BARW01012527">
    <property type="protein sequence ID" value="GAI84907.1"/>
    <property type="molecule type" value="Genomic_DNA"/>
</dbReference>